<dbReference type="Proteomes" id="UP000009168">
    <property type="component" value="Unassembled WGS sequence"/>
</dbReference>
<evidence type="ECO:0000256" key="1">
    <source>
        <dbReference type="ARBA" id="ARBA00022737"/>
    </source>
</evidence>
<dbReference type="SUPFAM" id="SSF82185">
    <property type="entry name" value="Histone H3 K4-specific methyltransferase SET7/9 N-terminal domain"/>
    <property type="match status" value="2"/>
</dbReference>
<dbReference type="PROSITE" id="PS50011">
    <property type="entry name" value="PROTEIN_KINASE_DOM"/>
    <property type="match status" value="1"/>
</dbReference>
<dbReference type="GO" id="GO:0004672">
    <property type="term" value="F:protein kinase activity"/>
    <property type="evidence" value="ECO:0007669"/>
    <property type="project" value="InterPro"/>
</dbReference>
<dbReference type="Gene3D" id="2.20.110.10">
    <property type="entry name" value="Histone H3 K4-specific methyltransferase SET7/9 N-terminal domain"/>
    <property type="match status" value="2"/>
</dbReference>
<evidence type="ECO:0000313" key="5">
    <source>
        <dbReference type="Proteomes" id="UP000009168"/>
    </source>
</evidence>
<dbReference type="SMART" id="SM00698">
    <property type="entry name" value="MORN"/>
    <property type="match status" value="3"/>
</dbReference>
<dbReference type="InterPro" id="IPR000719">
    <property type="entry name" value="Prot_kinase_dom"/>
</dbReference>
<sequence length="1528" mass="177821">MGQISSQQQQSAQTIKKSLSIFHDRKHNPYGQKRNQCLKTEEDEKNFYEEYSIIERDDDIFLGDCIIMRENNSKLKVCVKEMAVQSREHMRYIQQNLLNNFNCYNNEEEINESKTNLANVYQNDPLSYYDIVAKREENNGKNSNQKLVNNYHLNLISVVRVVKAKDELDFFICNQNFRILYALEYSDLNLQNYFLDEKNSLNEQDIWQLLEQLTSALLFLQQQGKSHSNLTSRSIFIMPCSNCLHRQQQQQSIQQICECLVQFKWYKIVESELVRSQNMYERIFQDVFYNKTNFKDSKYSQLIRGFYLSPEMIEDINQNKYKSYLDPYKADVFTLGCVILEVMSKSLRKYSLNVSLDGIFEYRLVNTQNKCQFNQEKLKSVIQTVSFSCVYSESLVNIIRNMVILECSKRPDFKELAAMLQRIGKYNTSTNRQLLNKEIEAISSFNMTKSVQLNTLNSEQANYSEDFNNGQKTNSGQNLLDCLQQIQQKQQQASFQVEATYKNECQFQSNFNKNIMKNQEKKEEIISITPIQEVNYTQEIMKLDVADEDQQFLQNCPEKQQNGYNNNNIAPQTQRNQCNKVVYASNSKVLNNIINKENKQKLDENDTTIGSLINKTSRNDLSSLNTSIVSGAKGSSRVILQENKQILNNQELIKQKPVFDSYQTEKNISKQQNQSFDKQFPQVQTYNKEVYDMIDNNYKKNLINYQHRRSNSTYIQSQNLDQGNTLNFCYDSMKKYPLSNYDSHSTSSNKLVFNQNEDQNFQKRSSIIQKVNQQNETRDFDSLIIKDTDKFDYNSNNSVIQQQQTIQNNFSTVIPQIKSQFKSYISSNNNEIGKNLENAIRQTNQIIQNQRQQLIQYMQSNFNDPSNIQKEVKNERNLLTNNIPLPTDQGWKLQDSLPSHRSQSQKNSNNNFNNNQDGQRLQSVHIENFDQSFHGSESQLSIRSYQTNKLNGTQQTICTPQISTQTYLSNQYNSENINNSSKIDPKIYENSVKLKKLSRNMSLKDQSELRLLDQQYKINKPNQNISNTSFNNNSISSYLTPREKKSENIKKVEYELQFYQNQKLPLLKIDQIKEKQAQKIPLTNPIQLGQNTESILDCSLLNDNKSNSQIYNNQMQLFTYSTGTLPSSTRNGCKRRTQSSYINETQYTNQNNCINQNLNGHLNSYLDSELTLNTLNNCEIKISSNQNSNKNSLDQLQLQEAQSESTSLIKNQSYKDAPKTKNVAFSQKQQLNSLQLNSQRAQKFDLETVQELKESQFNQTTNISAKKLTCQSAQGYQIDASNVLLTSFTPIKASQNLINNTNIQSQKKEKLSSSKIQENNLLSQHSPPQNNKIIAKKYLEKEEEKFQKCSSVTNIQKEYVYEKYEDGAYYEGENWGTLRWGLGKFVYADGACYEGEWERGQMNGYGKLYYPSGQLAYEGKWKDDKFDGRGVIYNEKPIPISYGEEIDFQDFNKMSEEWTKFDGEFKIDEKTGFGTFYFSNSSKFQCNFMNDMAEGVGTFTLSDGKTQIVGDWKQNILVNIYQQKQINH</sequence>
<dbReference type="GeneID" id="7842182"/>
<keyword evidence="4" id="KW-0808">Transferase</keyword>
<dbReference type="InterPro" id="IPR011009">
    <property type="entry name" value="Kinase-like_dom_sf"/>
</dbReference>
<dbReference type="RefSeq" id="XP_001030647.1">
    <property type="nucleotide sequence ID" value="XM_001030647.1"/>
</dbReference>
<dbReference type="EMBL" id="GG662530">
    <property type="protein sequence ID" value="EAR82984.1"/>
    <property type="molecule type" value="Genomic_DNA"/>
</dbReference>
<dbReference type="KEGG" id="tet:TTHERM_01044740"/>
<keyword evidence="5" id="KW-1185">Reference proteome</keyword>
<keyword evidence="4" id="KW-0418">Kinase</keyword>
<feature type="region of interest" description="Disordered" evidence="2">
    <location>
        <begin position="881"/>
        <end position="917"/>
    </location>
</feature>
<dbReference type="STRING" id="312017.Q22CE5"/>
<dbReference type="InterPro" id="IPR052849">
    <property type="entry name" value="MORN_repeat_protein"/>
</dbReference>
<reference evidence="5" key="1">
    <citation type="journal article" date="2006" name="PLoS Biol.">
        <title>Macronuclear genome sequence of the ciliate Tetrahymena thermophila, a model eukaryote.</title>
        <authorList>
            <person name="Eisen J.A."/>
            <person name="Coyne R.S."/>
            <person name="Wu M."/>
            <person name="Wu D."/>
            <person name="Thiagarajan M."/>
            <person name="Wortman J.R."/>
            <person name="Badger J.H."/>
            <person name="Ren Q."/>
            <person name="Amedeo P."/>
            <person name="Jones K.M."/>
            <person name="Tallon L.J."/>
            <person name="Delcher A.L."/>
            <person name="Salzberg S.L."/>
            <person name="Silva J.C."/>
            <person name="Haas B.J."/>
            <person name="Majoros W.H."/>
            <person name="Farzad M."/>
            <person name="Carlton J.M."/>
            <person name="Smith R.K. Jr."/>
            <person name="Garg J."/>
            <person name="Pearlman R.E."/>
            <person name="Karrer K.M."/>
            <person name="Sun L."/>
            <person name="Manning G."/>
            <person name="Elde N.C."/>
            <person name="Turkewitz A.P."/>
            <person name="Asai D.J."/>
            <person name="Wilkes D.E."/>
            <person name="Wang Y."/>
            <person name="Cai H."/>
            <person name="Collins K."/>
            <person name="Stewart B.A."/>
            <person name="Lee S.R."/>
            <person name="Wilamowska K."/>
            <person name="Weinberg Z."/>
            <person name="Ruzzo W.L."/>
            <person name="Wloga D."/>
            <person name="Gaertig J."/>
            <person name="Frankel J."/>
            <person name="Tsao C.-C."/>
            <person name="Gorovsky M.A."/>
            <person name="Keeling P.J."/>
            <person name="Waller R.F."/>
            <person name="Patron N.J."/>
            <person name="Cherry J.M."/>
            <person name="Stover N.A."/>
            <person name="Krieger C.J."/>
            <person name="del Toro C."/>
            <person name="Ryder H.F."/>
            <person name="Williamson S.C."/>
            <person name="Barbeau R.A."/>
            <person name="Hamilton E.P."/>
            <person name="Orias E."/>
        </authorList>
    </citation>
    <scope>NUCLEOTIDE SEQUENCE [LARGE SCALE GENOMIC DNA]</scope>
    <source>
        <strain evidence="5">SB210</strain>
    </source>
</reference>
<gene>
    <name evidence="4" type="ORF">TTHERM_01044740</name>
</gene>
<dbReference type="InterPro" id="IPR003409">
    <property type="entry name" value="MORN"/>
</dbReference>
<dbReference type="HOGENOM" id="CLU_247418_0_0_1"/>
<dbReference type="GO" id="GO:0005524">
    <property type="term" value="F:ATP binding"/>
    <property type="evidence" value="ECO:0007669"/>
    <property type="project" value="InterPro"/>
</dbReference>
<dbReference type="Pfam" id="PF02493">
    <property type="entry name" value="MORN"/>
    <property type="match status" value="5"/>
</dbReference>
<evidence type="ECO:0000256" key="2">
    <source>
        <dbReference type="SAM" id="MobiDB-lite"/>
    </source>
</evidence>
<name>Q22CE5_TETTS</name>
<dbReference type="Gene3D" id="1.10.510.10">
    <property type="entry name" value="Transferase(Phosphotransferase) domain 1"/>
    <property type="match status" value="1"/>
</dbReference>
<evidence type="ECO:0000259" key="3">
    <source>
        <dbReference type="PROSITE" id="PS50011"/>
    </source>
</evidence>
<organism evidence="4 5">
    <name type="scientific">Tetrahymena thermophila (strain SB210)</name>
    <dbReference type="NCBI Taxonomy" id="312017"/>
    <lineage>
        <taxon>Eukaryota</taxon>
        <taxon>Sar</taxon>
        <taxon>Alveolata</taxon>
        <taxon>Ciliophora</taxon>
        <taxon>Intramacronucleata</taxon>
        <taxon>Oligohymenophorea</taxon>
        <taxon>Hymenostomatida</taxon>
        <taxon>Tetrahymenina</taxon>
        <taxon>Tetrahymenidae</taxon>
        <taxon>Tetrahymena</taxon>
    </lineage>
</organism>
<accession>Q22CE5</accession>
<dbReference type="SUPFAM" id="SSF56112">
    <property type="entry name" value="Protein kinase-like (PK-like)"/>
    <property type="match status" value="1"/>
</dbReference>
<feature type="domain" description="Protein kinase" evidence="3">
    <location>
        <begin position="51"/>
        <end position="423"/>
    </location>
</feature>
<feature type="compositionally biased region" description="Low complexity" evidence="2">
    <location>
        <begin position="902"/>
        <end position="916"/>
    </location>
</feature>
<dbReference type="PANTHER" id="PTHR46917:SF1">
    <property type="entry name" value="MORN REPEAT-CONTAINING PROTEIN 2"/>
    <property type="match status" value="1"/>
</dbReference>
<dbReference type="InParanoid" id="Q22CE5"/>
<dbReference type="PANTHER" id="PTHR46917">
    <property type="entry name" value="MORN REPEAT-CONTAINING PROTEIN 2"/>
    <property type="match status" value="1"/>
</dbReference>
<protein>
    <submittedName>
        <fullName evidence="4">Kinase domain protein</fullName>
    </submittedName>
</protein>
<proteinExistence type="predicted"/>
<keyword evidence="1" id="KW-0677">Repeat</keyword>
<dbReference type="eggNOG" id="KOG0229">
    <property type="taxonomic scope" value="Eukaryota"/>
</dbReference>
<evidence type="ECO:0000313" key="4">
    <source>
        <dbReference type="EMBL" id="EAR82984.1"/>
    </source>
</evidence>
<dbReference type="SMART" id="SM00220">
    <property type="entry name" value="S_TKc"/>
    <property type="match status" value="1"/>
</dbReference>